<organism evidence="2 3">
    <name type="scientific">Stackebrandtia albiflava</name>
    <dbReference type="NCBI Taxonomy" id="406432"/>
    <lineage>
        <taxon>Bacteria</taxon>
        <taxon>Bacillati</taxon>
        <taxon>Actinomycetota</taxon>
        <taxon>Actinomycetes</taxon>
        <taxon>Glycomycetales</taxon>
        <taxon>Glycomycetaceae</taxon>
        <taxon>Stackebrandtia</taxon>
    </lineage>
</organism>
<name>A0A562V238_9ACTN</name>
<evidence type="ECO:0008006" key="4">
    <source>
        <dbReference type="Google" id="ProtNLM"/>
    </source>
</evidence>
<dbReference type="OrthoDB" id="5506986at2"/>
<feature type="chain" id="PRO_5022132942" description="Secreted protein" evidence="1">
    <location>
        <begin position="28"/>
        <end position="258"/>
    </location>
</feature>
<feature type="signal peptide" evidence="1">
    <location>
        <begin position="1"/>
        <end position="27"/>
    </location>
</feature>
<protein>
    <recommendedName>
        <fullName evidence="4">Secreted protein</fullName>
    </recommendedName>
</protein>
<keyword evidence="3" id="KW-1185">Reference proteome</keyword>
<keyword evidence="1" id="KW-0732">Signal</keyword>
<evidence type="ECO:0000313" key="2">
    <source>
        <dbReference type="EMBL" id="TWJ11938.1"/>
    </source>
</evidence>
<evidence type="ECO:0000256" key="1">
    <source>
        <dbReference type="SAM" id="SignalP"/>
    </source>
</evidence>
<dbReference type="Proteomes" id="UP000321617">
    <property type="component" value="Unassembled WGS sequence"/>
</dbReference>
<reference evidence="2 3" key="1">
    <citation type="journal article" date="2013" name="Stand. Genomic Sci.">
        <title>Genomic Encyclopedia of Type Strains, Phase I: The one thousand microbial genomes (KMG-I) project.</title>
        <authorList>
            <person name="Kyrpides N.C."/>
            <person name="Woyke T."/>
            <person name="Eisen J.A."/>
            <person name="Garrity G."/>
            <person name="Lilburn T.G."/>
            <person name="Beck B.J."/>
            <person name="Whitman W.B."/>
            <person name="Hugenholtz P."/>
            <person name="Klenk H.P."/>
        </authorList>
    </citation>
    <scope>NUCLEOTIDE SEQUENCE [LARGE SCALE GENOMIC DNA]</scope>
    <source>
        <strain evidence="2 3">DSM 45044</strain>
    </source>
</reference>
<dbReference type="RefSeq" id="WP_147138658.1">
    <property type="nucleotide sequence ID" value="NZ_BAABIJ010000002.1"/>
</dbReference>
<sequence length="258" mass="26288">MLDRTRTARRVAVAALAGMLLTGGGFAPPARPDVPAPARPDRAETTAPVLAFDFSGAPAGQSGSTWRTGCFGNIGSAGGSGCITVDGDGALRPAGDRALRFPHTDGGKAVILFPHTASVNPGTADFQLTARIAVTGEGVTPNSNVIQKGLFDTPGGQWKLQTDRGVPSCRIAGIRDGAPVNALAFATESIADDGPVPVRCARRDGRLLLTVGDRVYVSPDDATMDITNTCPVTLGGKGVGAGNDQWHGELSGVAFAVG</sequence>
<comment type="caution">
    <text evidence="2">The sequence shown here is derived from an EMBL/GenBank/DDBJ whole genome shotgun (WGS) entry which is preliminary data.</text>
</comment>
<evidence type="ECO:0000313" key="3">
    <source>
        <dbReference type="Proteomes" id="UP000321617"/>
    </source>
</evidence>
<gene>
    <name evidence="2" type="ORF">LX16_2680</name>
</gene>
<dbReference type="EMBL" id="VLLL01000006">
    <property type="protein sequence ID" value="TWJ11938.1"/>
    <property type="molecule type" value="Genomic_DNA"/>
</dbReference>
<accession>A0A562V238</accession>
<dbReference type="AlphaFoldDB" id="A0A562V238"/>
<proteinExistence type="predicted"/>